<dbReference type="Gene3D" id="1.10.443.10">
    <property type="entry name" value="Intergrase catalytic core"/>
    <property type="match status" value="1"/>
</dbReference>
<gene>
    <name evidence="2" type="ORF">SDC9_30479</name>
</gene>
<accession>A0A644UZZ7</accession>
<protein>
    <recommendedName>
        <fullName evidence="3">Tyr recombinase domain-containing protein</fullName>
    </recommendedName>
</protein>
<proteinExistence type="predicted"/>
<evidence type="ECO:0000256" key="1">
    <source>
        <dbReference type="ARBA" id="ARBA00023172"/>
    </source>
</evidence>
<dbReference type="SUPFAM" id="SSF56349">
    <property type="entry name" value="DNA breaking-rejoining enzymes"/>
    <property type="match status" value="1"/>
</dbReference>
<name>A0A644UZZ7_9ZZZZ</name>
<dbReference type="GO" id="GO:0006310">
    <property type="term" value="P:DNA recombination"/>
    <property type="evidence" value="ECO:0007669"/>
    <property type="project" value="UniProtKB-KW"/>
</dbReference>
<keyword evidence="1" id="KW-0233">DNA recombination</keyword>
<dbReference type="GO" id="GO:0003677">
    <property type="term" value="F:DNA binding"/>
    <property type="evidence" value="ECO:0007669"/>
    <property type="project" value="InterPro"/>
</dbReference>
<evidence type="ECO:0000313" key="2">
    <source>
        <dbReference type="EMBL" id="MPL84514.1"/>
    </source>
</evidence>
<dbReference type="EMBL" id="VSSQ01000191">
    <property type="protein sequence ID" value="MPL84514.1"/>
    <property type="molecule type" value="Genomic_DNA"/>
</dbReference>
<comment type="caution">
    <text evidence="2">The sequence shown here is derived from an EMBL/GenBank/DDBJ whole genome shotgun (WGS) entry which is preliminary data.</text>
</comment>
<dbReference type="GO" id="GO:0015074">
    <property type="term" value="P:DNA integration"/>
    <property type="evidence" value="ECO:0007669"/>
    <property type="project" value="InterPro"/>
</dbReference>
<dbReference type="InterPro" id="IPR013762">
    <property type="entry name" value="Integrase-like_cat_sf"/>
</dbReference>
<dbReference type="InterPro" id="IPR011010">
    <property type="entry name" value="DNA_brk_join_enz"/>
</dbReference>
<sequence>MVKNMSMEGDDLEILNEVVGERNVKYRTYHSYKSSLKSYIEFQNMTFIELLKEAKQEQNDKIPWYDRTIVKRLVAYRKYLYANFNGNTASLRLKNIIRLYTDSKIEFLKLPFFNTKNANYNDPLTFEDLATLDELKEMMDISDPIVPAMFLFMLSSACAKIDMLNVTILNFLEATSQYHGIDIYIECDKDKTKEENRQYRIKEEKRIITQIITYLLDEKKDMIPTFRLKRQKTMKYFTAYCSPEAVKAIVAYLISRKDELAYNKKLFKINERYFDDKFKEANNKLARFKTREKKRFTSHMLRKMNASLLYKYNYLDYTEEFKMALEKEQIEALQGRSKGDAIEVAYYKDNPEILKRLYIKALPLITVSHEYTKKELDEIIDFESEKKANEKTEAIQKELTEKTKSEKVMKEEINDLKKTQELILEKLN</sequence>
<evidence type="ECO:0008006" key="3">
    <source>
        <dbReference type="Google" id="ProtNLM"/>
    </source>
</evidence>
<reference evidence="2" key="1">
    <citation type="submission" date="2019-08" db="EMBL/GenBank/DDBJ databases">
        <authorList>
            <person name="Kucharzyk K."/>
            <person name="Murdoch R.W."/>
            <person name="Higgins S."/>
            <person name="Loffler F."/>
        </authorList>
    </citation>
    <scope>NUCLEOTIDE SEQUENCE</scope>
</reference>
<organism evidence="2">
    <name type="scientific">bioreactor metagenome</name>
    <dbReference type="NCBI Taxonomy" id="1076179"/>
    <lineage>
        <taxon>unclassified sequences</taxon>
        <taxon>metagenomes</taxon>
        <taxon>ecological metagenomes</taxon>
    </lineage>
</organism>
<dbReference type="AlphaFoldDB" id="A0A644UZZ7"/>